<keyword evidence="7" id="KW-0964">Secreted</keyword>
<dbReference type="InterPro" id="IPR011050">
    <property type="entry name" value="Pectin_lyase_fold/virulence"/>
</dbReference>
<comment type="similarity">
    <text evidence="5">In the C-terminal section; belongs to the pectinesterase family.</text>
</comment>
<dbReference type="PROSITE" id="PS00503">
    <property type="entry name" value="PECTINESTERASE_2"/>
    <property type="match status" value="1"/>
</dbReference>
<keyword evidence="14" id="KW-0961">Cell wall biogenesis/degradation</keyword>
<dbReference type="EMBL" id="DF973598">
    <property type="protein sequence ID" value="GAU35643.1"/>
    <property type="molecule type" value="Genomic_DNA"/>
</dbReference>
<evidence type="ECO:0000313" key="23">
    <source>
        <dbReference type="Proteomes" id="UP000242715"/>
    </source>
</evidence>
<comment type="similarity">
    <text evidence="4">In the N-terminal section; belongs to the PMEI family.</text>
</comment>
<dbReference type="SMART" id="SM00856">
    <property type="entry name" value="PMEI"/>
    <property type="match status" value="1"/>
</dbReference>
<dbReference type="InterPro" id="IPR012334">
    <property type="entry name" value="Pectin_lyas_fold"/>
</dbReference>
<dbReference type="NCBIfam" id="TIGR01614">
    <property type="entry name" value="PME_inhib"/>
    <property type="match status" value="1"/>
</dbReference>
<evidence type="ECO:0000256" key="6">
    <source>
        <dbReference type="ARBA" id="ARBA00013229"/>
    </source>
</evidence>
<evidence type="ECO:0000256" key="3">
    <source>
        <dbReference type="ARBA" id="ARBA00005184"/>
    </source>
</evidence>
<sequence length="604" mass="66405">MEYGRLGLSEPGGSSPSPSEPTIFISRPRSSKKKIIFLSLLAVLLIVVSAVSAAMLTGIHYRTTEPKNPTLKRNPTQSISKTCSKTRFPSLCENYLLDFLGSDIASEKDLIHISLNMTLQHISKALYSSAAISSTIGMNPRIRAAYIDCLELLDDSVDALSRSLTSIVPSTSSGAVKPLTASSTDDVLTWLSAALTNQDTCADGFSDVSGAVKDQMASNIKDLSELVSNCLAIFSASGAGDDFSGVPIGNRRRLMTMQEDENDNEDEFPVWLKKRERRLLSLPITAIQADVVVSKDGNGTVKTIEEALKKIPEYGNRRFIIYIRQGRYEEDNLKIGRKKTNVMIIGDGKGKTVITGGKNVLQNLTTFHTASFAASGPGFIARDVTFENYAGPAKHQAVALRVGSDHAVVYRCNIIGYQDTMYAHSNRQFYRECDIYGTVDFIFGNAAVVFQNCSLYARKPMPQQKNTITAQNRKDPNQNTGISIHNCRILATSDLQASKGSYPTYLGRPWKLYSRTVYMLSYMGDHLHPRGWLEWNTTFALDTLYYGEYMNYGPGGAIGQRVSWPGYRVITSTVEANRFTVSQFISGSTWIPSTGVAFVAGLST</sequence>
<dbReference type="InterPro" id="IPR000070">
    <property type="entry name" value="Pectinesterase_cat"/>
</dbReference>
<dbReference type="CDD" id="cd15798">
    <property type="entry name" value="PMEI-like_3"/>
    <property type="match status" value="1"/>
</dbReference>
<dbReference type="EC" id="3.1.1.11" evidence="6 18"/>
<keyword evidence="7" id="KW-0134">Cell wall</keyword>
<evidence type="ECO:0000256" key="19">
    <source>
        <dbReference type="SAM" id="MobiDB-lite"/>
    </source>
</evidence>
<evidence type="ECO:0000256" key="7">
    <source>
        <dbReference type="ARBA" id="ARBA00022512"/>
    </source>
</evidence>
<comment type="pathway">
    <text evidence="3 18">Glycan metabolism; pectin degradation; 2-dehydro-3-deoxy-D-gluconate from pectin: step 1/5.</text>
</comment>
<reference evidence="23" key="1">
    <citation type="journal article" date="2017" name="Front. Plant Sci.">
        <title>Climate Clever Clovers: New Paradigm to Reduce the Environmental Footprint of Ruminants by Breeding Low Methanogenic Forages Utilizing Haplotype Variation.</title>
        <authorList>
            <person name="Kaur P."/>
            <person name="Appels R."/>
            <person name="Bayer P.E."/>
            <person name="Keeble-Gagnere G."/>
            <person name="Wang J."/>
            <person name="Hirakawa H."/>
            <person name="Shirasawa K."/>
            <person name="Vercoe P."/>
            <person name="Stefanova K."/>
            <person name="Durmic Z."/>
            <person name="Nichols P."/>
            <person name="Revell C."/>
            <person name="Isobe S.N."/>
            <person name="Edwards D."/>
            <person name="Erskine W."/>
        </authorList>
    </citation>
    <scope>NUCLEOTIDE SEQUENCE [LARGE SCALE GENOMIC DNA]</scope>
    <source>
        <strain evidence="23">cv. Daliak</strain>
    </source>
</reference>
<keyword evidence="23" id="KW-1185">Reference proteome</keyword>
<evidence type="ECO:0000256" key="12">
    <source>
        <dbReference type="ARBA" id="ARBA00023136"/>
    </source>
</evidence>
<keyword evidence="11 18" id="KW-0063">Aspartyl esterase</keyword>
<dbReference type="AlphaFoldDB" id="A0A2Z6N0S6"/>
<evidence type="ECO:0000256" key="13">
    <source>
        <dbReference type="ARBA" id="ARBA00023157"/>
    </source>
</evidence>
<dbReference type="FunFam" id="1.20.140.40:FF:000012">
    <property type="entry name" value="Pectinesterase"/>
    <property type="match status" value="1"/>
</dbReference>
<evidence type="ECO:0000256" key="1">
    <source>
        <dbReference type="ARBA" id="ARBA00004167"/>
    </source>
</evidence>
<evidence type="ECO:0000256" key="14">
    <source>
        <dbReference type="ARBA" id="ARBA00023316"/>
    </source>
</evidence>
<dbReference type="PANTHER" id="PTHR31707">
    <property type="entry name" value="PECTINESTERASE"/>
    <property type="match status" value="1"/>
</dbReference>
<feature type="region of interest" description="Disordered" evidence="19">
    <location>
        <begin position="1"/>
        <end position="24"/>
    </location>
</feature>
<comment type="function">
    <text evidence="16">Acts in the modification of cell walls via demethylesterification of cell wall pectin.</text>
</comment>
<feature type="active site" evidence="17">
    <location>
        <position position="440"/>
    </location>
</feature>
<dbReference type="GO" id="GO:0004857">
    <property type="term" value="F:enzyme inhibitor activity"/>
    <property type="evidence" value="ECO:0007669"/>
    <property type="project" value="InterPro"/>
</dbReference>
<dbReference type="UniPathway" id="UPA00545">
    <property type="reaction ID" value="UER00823"/>
</dbReference>
<dbReference type="Gene3D" id="1.20.140.40">
    <property type="entry name" value="Invertase/pectin methylesterase inhibitor family protein"/>
    <property type="match status" value="1"/>
</dbReference>
<keyword evidence="9 18" id="KW-0378">Hydrolase</keyword>
<name>A0A2Z6N0S6_TRISU</name>
<dbReference type="GO" id="GO:0030599">
    <property type="term" value="F:pectinesterase activity"/>
    <property type="evidence" value="ECO:0007669"/>
    <property type="project" value="UniProtKB-UniRule"/>
</dbReference>
<dbReference type="Pfam" id="PF04043">
    <property type="entry name" value="PMEI"/>
    <property type="match status" value="1"/>
</dbReference>
<dbReference type="Gene3D" id="2.160.20.10">
    <property type="entry name" value="Single-stranded right-handed beta-helix, Pectin lyase-like"/>
    <property type="match status" value="1"/>
</dbReference>
<dbReference type="Pfam" id="PF01095">
    <property type="entry name" value="Pectinesterase"/>
    <property type="match status" value="1"/>
</dbReference>
<evidence type="ECO:0000256" key="2">
    <source>
        <dbReference type="ARBA" id="ARBA00004191"/>
    </source>
</evidence>
<evidence type="ECO:0000313" key="22">
    <source>
        <dbReference type="EMBL" id="GAU35643.1"/>
    </source>
</evidence>
<comment type="catalytic activity">
    <reaction evidence="15 18">
        <text>[(1-&gt;4)-alpha-D-galacturonosyl methyl ester](n) + n H2O = [(1-&gt;4)-alpha-D-galacturonosyl](n) + n methanol + n H(+)</text>
        <dbReference type="Rhea" id="RHEA:22380"/>
        <dbReference type="Rhea" id="RHEA-COMP:14570"/>
        <dbReference type="Rhea" id="RHEA-COMP:14573"/>
        <dbReference type="ChEBI" id="CHEBI:15377"/>
        <dbReference type="ChEBI" id="CHEBI:15378"/>
        <dbReference type="ChEBI" id="CHEBI:17790"/>
        <dbReference type="ChEBI" id="CHEBI:140522"/>
        <dbReference type="ChEBI" id="CHEBI:140523"/>
        <dbReference type="EC" id="3.1.1.11"/>
    </reaction>
</comment>
<evidence type="ECO:0000256" key="10">
    <source>
        <dbReference type="ARBA" id="ARBA00022989"/>
    </source>
</evidence>
<evidence type="ECO:0000256" key="17">
    <source>
        <dbReference type="PROSITE-ProRule" id="PRU10040"/>
    </source>
</evidence>
<evidence type="ECO:0000256" key="20">
    <source>
        <dbReference type="SAM" id="Phobius"/>
    </source>
</evidence>
<dbReference type="GO" id="GO:0045490">
    <property type="term" value="P:pectin catabolic process"/>
    <property type="evidence" value="ECO:0007669"/>
    <property type="project" value="UniProtKB-UniRule"/>
</dbReference>
<organism evidence="22 23">
    <name type="scientific">Trifolium subterraneum</name>
    <name type="common">Subterranean clover</name>
    <dbReference type="NCBI Taxonomy" id="3900"/>
    <lineage>
        <taxon>Eukaryota</taxon>
        <taxon>Viridiplantae</taxon>
        <taxon>Streptophyta</taxon>
        <taxon>Embryophyta</taxon>
        <taxon>Tracheophyta</taxon>
        <taxon>Spermatophyta</taxon>
        <taxon>Magnoliopsida</taxon>
        <taxon>eudicotyledons</taxon>
        <taxon>Gunneridae</taxon>
        <taxon>Pentapetalae</taxon>
        <taxon>rosids</taxon>
        <taxon>fabids</taxon>
        <taxon>Fabales</taxon>
        <taxon>Fabaceae</taxon>
        <taxon>Papilionoideae</taxon>
        <taxon>50 kb inversion clade</taxon>
        <taxon>NPAAA clade</taxon>
        <taxon>Hologalegina</taxon>
        <taxon>IRL clade</taxon>
        <taxon>Trifolieae</taxon>
        <taxon>Trifolium</taxon>
    </lineage>
</organism>
<dbReference type="OrthoDB" id="2019149at2759"/>
<dbReference type="FunFam" id="2.160.20.10:FF:000001">
    <property type="entry name" value="Pectinesterase"/>
    <property type="match status" value="1"/>
</dbReference>
<dbReference type="InterPro" id="IPR035513">
    <property type="entry name" value="Invertase/methylesterase_inhib"/>
</dbReference>
<feature type="compositionally biased region" description="Low complexity" evidence="19">
    <location>
        <begin position="9"/>
        <end position="21"/>
    </location>
</feature>
<keyword evidence="10 20" id="KW-1133">Transmembrane helix</keyword>
<comment type="subcellular location">
    <subcellularLocation>
        <location evidence="1">Membrane</location>
        <topology evidence="1">Single-pass membrane protein</topology>
    </subcellularLocation>
    <subcellularLocation>
        <location evidence="2">Secreted</location>
        <location evidence="2">Cell wall</location>
    </subcellularLocation>
</comment>
<dbReference type="SUPFAM" id="SSF101148">
    <property type="entry name" value="Plant invertase/pectin methylesterase inhibitor"/>
    <property type="match status" value="1"/>
</dbReference>
<keyword evidence="8 20" id="KW-0812">Transmembrane</keyword>
<evidence type="ECO:0000256" key="8">
    <source>
        <dbReference type="ARBA" id="ARBA00022692"/>
    </source>
</evidence>
<evidence type="ECO:0000256" key="11">
    <source>
        <dbReference type="ARBA" id="ARBA00023085"/>
    </source>
</evidence>
<dbReference type="GO" id="GO:0042545">
    <property type="term" value="P:cell wall modification"/>
    <property type="evidence" value="ECO:0007669"/>
    <property type="project" value="UniProtKB-UniRule"/>
</dbReference>
<evidence type="ECO:0000256" key="4">
    <source>
        <dbReference type="ARBA" id="ARBA00006027"/>
    </source>
</evidence>
<keyword evidence="13" id="KW-1015">Disulfide bond</keyword>
<evidence type="ECO:0000256" key="15">
    <source>
        <dbReference type="ARBA" id="ARBA00047928"/>
    </source>
</evidence>
<protein>
    <recommendedName>
        <fullName evidence="6 18">Pectinesterase</fullName>
        <ecNumber evidence="6 18">3.1.1.11</ecNumber>
    </recommendedName>
</protein>
<proteinExistence type="inferred from homology"/>
<evidence type="ECO:0000259" key="21">
    <source>
        <dbReference type="SMART" id="SM00856"/>
    </source>
</evidence>
<dbReference type="InterPro" id="IPR006501">
    <property type="entry name" value="Pectinesterase_inhib_dom"/>
</dbReference>
<dbReference type="Proteomes" id="UP000242715">
    <property type="component" value="Unassembled WGS sequence"/>
</dbReference>
<evidence type="ECO:0000256" key="18">
    <source>
        <dbReference type="RuleBase" id="RU000589"/>
    </source>
</evidence>
<accession>A0A2Z6N0S6</accession>
<dbReference type="SUPFAM" id="SSF51126">
    <property type="entry name" value="Pectin lyase-like"/>
    <property type="match status" value="1"/>
</dbReference>
<evidence type="ECO:0000256" key="5">
    <source>
        <dbReference type="ARBA" id="ARBA00007786"/>
    </source>
</evidence>
<feature type="transmembrane region" description="Helical" evidence="20">
    <location>
        <begin position="35"/>
        <end position="61"/>
    </location>
</feature>
<gene>
    <name evidence="22" type="ORF">TSUD_394830</name>
</gene>
<feature type="domain" description="Pectinesterase inhibitor" evidence="21">
    <location>
        <begin position="74"/>
        <end position="233"/>
    </location>
</feature>
<dbReference type="GO" id="GO:0016020">
    <property type="term" value="C:membrane"/>
    <property type="evidence" value="ECO:0007669"/>
    <property type="project" value="UniProtKB-SubCell"/>
</dbReference>
<dbReference type="InterPro" id="IPR033131">
    <property type="entry name" value="Pectinesterase_Asp_AS"/>
</dbReference>
<keyword evidence="12 20" id="KW-0472">Membrane</keyword>
<evidence type="ECO:0000256" key="9">
    <source>
        <dbReference type="ARBA" id="ARBA00022801"/>
    </source>
</evidence>
<evidence type="ECO:0000256" key="16">
    <source>
        <dbReference type="ARBA" id="ARBA00057335"/>
    </source>
</evidence>